<proteinExistence type="predicted"/>
<comment type="caution">
    <text evidence="1">The sequence shown here is derived from an EMBL/GenBank/DDBJ whole genome shotgun (WGS) entry which is preliminary data.</text>
</comment>
<evidence type="ECO:0000313" key="2">
    <source>
        <dbReference type="Proteomes" id="UP000621500"/>
    </source>
</evidence>
<dbReference type="Proteomes" id="UP000621500">
    <property type="component" value="Unassembled WGS sequence"/>
</dbReference>
<evidence type="ECO:0000313" key="1">
    <source>
        <dbReference type="EMBL" id="GIH01502.1"/>
    </source>
</evidence>
<gene>
    <name evidence="1" type="ORF">Pma05_80740</name>
</gene>
<dbReference type="EMBL" id="BONX01000073">
    <property type="protein sequence ID" value="GIH01502.1"/>
    <property type="molecule type" value="Genomic_DNA"/>
</dbReference>
<organism evidence="1 2">
    <name type="scientific">Plantactinospora mayteni</name>
    <dbReference type="NCBI Taxonomy" id="566021"/>
    <lineage>
        <taxon>Bacteria</taxon>
        <taxon>Bacillati</taxon>
        <taxon>Actinomycetota</taxon>
        <taxon>Actinomycetes</taxon>
        <taxon>Micromonosporales</taxon>
        <taxon>Micromonosporaceae</taxon>
        <taxon>Plantactinospora</taxon>
    </lineage>
</organism>
<name>A0ABQ4F3R1_9ACTN</name>
<reference evidence="1 2" key="1">
    <citation type="submission" date="2021-01" db="EMBL/GenBank/DDBJ databases">
        <title>Whole genome shotgun sequence of Plantactinospora mayteni NBRC 109088.</title>
        <authorList>
            <person name="Komaki H."/>
            <person name="Tamura T."/>
        </authorList>
    </citation>
    <scope>NUCLEOTIDE SEQUENCE [LARGE SCALE GENOMIC DNA]</scope>
    <source>
        <strain evidence="1 2">NBRC 109088</strain>
    </source>
</reference>
<accession>A0ABQ4F3R1</accession>
<keyword evidence="2" id="KW-1185">Reference proteome</keyword>
<protein>
    <submittedName>
        <fullName evidence="1">Uncharacterized protein</fullName>
    </submittedName>
</protein>
<dbReference type="RefSeq" id="WP_203862754.1">
    <property type="nucleotide sequence ID" value="NZ_BAAAZQ010000007.1"/>
</dbReference>
<sequence>MGEQPRFEQPRFVLHLPFTATSLDAAKLFARTAGRSLAFLSQLDVPETTLSEEDNQGVRHRIFCDRLLSGGRGRCALRADHPNDCTAVRP</sequence>